<feature type="transmembrane region" description="Helical" evidence="2">
    <location>
        <begin position="74"/>
        <end position="91"/>
    </location>
</feature>
<evidence type="ECO:0000313" key="4">
    <source>
        <dbReference type="Proteomes" id="UP000279968"/>
    </source>
</evidence>
<feature type="transmembrane region" description="Helical" evidence="2">
    <location>
        <begin position="103"/>
        <end position="124"/>
    </location>
</feature>
<gene>
    <name evidence="3" type="ORF">D7193_02975</name>
</gene>
<feature type="transmembrane region" description="Helical" evidence="2">
    <location>
        <begin position="563"/>
        <end position="581"/>
    </location>
</feature>
<name>A0A3B0AAI8_9ACTN</name>
<feature type="transmembrane region" description="Helical" evidence="2">
    <location>
        <begin position="393"/>
        <end position="414"/>
    </location>
</feature>
<feature type="transmembrane region" description="Helical" evidence="2">
    <location>
        <begin position="131"/>
        <end position="152"/>
    </location>
</feature>
<accession>A0A3B0AAI8</accession>
<sequence length="633" mass="66281">MVGLAAGLATVQLWLARWSGILDLAAAYRTDAPAEWGNDEWPPQLFVISWCVASAVITAAAASEPFVRTIRWRYALAGIAALGALAPLPLVRDWASTADPQTATAALTRGVLVGAAASAVILMWRAAGRSSLLWVGWIELNAAATVLTSEYLGRSGRVPDQSLGPSPWGPPLGIYLWGRSEFNEVGMVALLPGVVLAGVLAWWAKRRGERFALLGAVTIPVVLVAIYFALLGLHPGVAPGQGLGAWTMLALLGFGAAALGTLVATMGSWTRRERLSSLITSLTAAPRTDESPGGSWRPPDGRPWRPARLRTTETAVEEAPPATPHTEALPATQRMAARLATRTDAPLITRRTLAGAGAALAVAACAATAQLWLGRRLQVVVPDQDYGVGNDTWPFQLVLLTWCATCAAVIGGIVGGSAVRHGRGRCLTALAAAVGALVPAPRAVGWAMGATEISAEPGSAAVAACVVGAVLGASVVAAAQAAPGIDRSATAWMLLVWLSVLTEVLLNRIWTDWVRVVPVHPLGLITPGWLADNPLADLAGWLPPLVLASVLGWVAARRNERGPALIATVGPLLVSAVHLVVSWLPGARLLGDHYVLSADLQVWLILSVLAFTVAAFGSRLAGQRQPRRFGRRA</sequence>
<evidence type="ECO:0000256" key="2">
    <source>
        <dbReference type="SAM" id="Phobius"/>
    </source>
</evidence>
<feature type="transmembrane region" description="Helical" evidence="2">
    <location>
        <begin position="185"/>
        <end position="204"/>
    </location>
</feature>
<feature type="transmembrane region" description="Helical" evidence="2">
    <location>
        <begin position="243"/>
        <end position="264"/>
    </location>
</feature>
<dbReference type="AlphaFoldDB" id="A0A3B0AAI8"/>
<feature type="region of interest" description="Disordered" evidence="1">
    <location>
        <begin position="283"/>
        <end position="306"/>
    </location>
</feature>
<keyword evidence="4" id="KW-1185">Reference proteome</keyword>
<keyword evidence="2" id="KW-1133">Transmembrane helix</keyword>
<keyword evidence="2" id="KW-0472">Membrane</keyword>
<feature type="transmembrane region" description="Helical" evidence="2">
    <location>
        <begin position="211"/>
        <end position="231"/>
    </location>
</feature>
<feature type="transmembrane region" description="Helical" evidence="2">
    <location>
        <begin position="491"/>
        <end position="510"/>
    </location>
</feature>
<dbReference type="Proteomes" id="UP000279968">
    <property type="component" value="Unassembled WGS sequence"/>
</dbReference>
<feature type="transmembrane region" description="Helical" evidence="2">
    <location>
        <begin position="426"/>
        <end position="448"/>
    </location>
</feature>
<comment type="caution">
    <text evidence="3">The sequence shown here is derived from an EMBL/GenBank/DDBJ whole genome shotgun (WGS) entry which is preliminary data.</text>
</comment>
<feature type="transmembrane region" description="Helical" evidence="2">
    <location>
        <begin position="43"/>
        <end position="62"/>
    </location>
</feature>
<organism evidence="3 4">
    <name type="scientific">Micromonospora costi</name>
    <dbReference type="NCBI Taxonomy" id="1530042"/>
    <lineage>
        <taxon>Bacteria</taxon>
        <taxon>Bacillati</taxon>
        <taxon>Actinomycetota</taxon>
        <taxon>Actinomycetes</taxon>
        <taxon>Micromonosporales</taxon>
        <taxon>Micromonosporaceae</taxon>
        <taxon>Micromonospora</taxon>
    </lineage>
</organism>
<feature type="transmembrane region" description="Helical" evidence="2">
    <location>
        <begin position="601"/>
        <end position="622"/>
    </location>
</feature>
<feature type="transmembrane region" description="Helical" evidence="2">
    <location>
        <begin position="538"/>
        <end position="556"/>
    </location>
</feature>
<proteinExistence type="predicted"/>
<evidence type="ECO:0000256" key="1">
    <source>
        <dbReference type="SAM" id="MobiDB-lite"/>
    </source>
</evidence>
<dbReference type="EMBL" id="RBAN01000001">
    <property type="protein sequence ID" value="RKN57632.1"/>
    <property type="molecule type" value="Genomic_DNA"/>
</dbReference>
<reference evidence="3 4" key="1">
    <citation type="journal article" date="2015" name="Int. J. Syst. Evol. Microbiol.">
        <title>Micromonospora costi sp. nov., isolated from a leaf of Costus speciosus.</title>
        <authorList>
            <person name="Thawai C."/>
        </authorList>
    </citation>
    <scope>NUCLEOTIDE SEQUENCE [LARGE SCALE GENOMIC DNA]</scope>
    <source>
        <strain evidence="3 4">CS1-12</strain>
    </source>
</reference>
<protein>
    <submittedName>
        <fullName evidence="3">Uncharacterized protein</fullName>
    </submittedName>
</protein>
<feature type="transmembrane region" description="Helical" evidence="2">
    <location>
        <begin position="352"/>
        <end position="373"/>
    </location>
</feature>
<evidence type="ECO:0000313" key="3">
    <source>
        <dbReference type="EMBL" id="RKN57632.1"/>
    </source>
</evidence>
<keyword evidence="2" id="KW-0812">Transmembrane</keyword>
<feature type="transmembrane region" description="Helical" evidence="2">
    <location>
        <begin position="460"/>
        <end position="479"/>
    </location>
</feature>